<dbReference type="EMBL" id="JASWJB010000123">
    <property type="protein sequence ID" value="KAK2595806.1"/>
    <property type="molecule type" value="Genomic_DNA"/>
</dbReference>
<evidence type="ECO:0008006" key="3">
    <source>
        <dbReference type="Google" id="ProtNLM"/>
    </source>
</evidence>
<proteinExistence type="predicted"/>
<organism evidence="1 2">
    <name type="scientific">Conoideocrella luteorostrata</name>
    <dbReference type="NCBI Taxonomy" id="1105319"/>
    <lineage>
        <taxon>Eukaryota</taxon>
        <taxon>Fungi</taxon>
        <taxon>Dikarya</taxon>
        <taxon>Ascomycota</taxon>
        <taxon>Pezizomycotina</taxon>
        <taxon>Sordariomycetes</taxon>
        <taxon>Hypocreomycetidae</taxon>
        <taxon>Hypocreales</taxon>
        <taxon>Clavicipitaceae</taxon>
        <taxon>Conoideocrella</taxon>
    </lineage>
</organism>
<dbReference type="AlphaFoldDB" id="A0AAJ0CRN9"/>
<evidence type="ECO:0000313" key="1">
    <source>
        <dbReference type="EMBL" id="KAK2595806.1"/>
    </source>
</evidence>
<evidence type="ECO:0000313" key="2">
    <source>
        <dbReference type="Proteomes" id="UP001251528"/>
    </source>
</evidence>
<comment type="caution">
    <text evidence="1">The sequence shown here is derived from an EMBL/GenBank/DDBJ whole genome shotgun (WGS) entry which is preliminary data.</text>
</comment>
<protein>
    <recommendedName>
        <fullName evidence="3">Protein kinase domain-containing protein</fullName>
    </recommendedName>
</protein>
<keyword evidence="2" id="KW-1185">Reference proteome</keyword>
<dbReference type="Proteomes" id="UP001251528">
    <property type="component" value="Unassembled WGS sequence"/>
</dbReference>
<gene>
    <name evidence="1" type="ORF">QQS21_006570</name>
</gene>
<accession>A0AAJ0CRN9</accession>
<reference evidence="1" key="1">
    <citation type="submission" date="2023-06" db="EMBL/GenBank/DDBJ databases">
        <title>Conoideocrella luteorostrata (Hypocreales: Clavicipitaceae), a potential biocontrol fungus for elongate hemlock scale in United States Christmas tree production areas.</title>
        <authorList>
            <person name="Barrett H."/>
            <person name="Lovett B."/>
            <person name="Macias A.M."/>
            <person name="Stajich J.E."/>
            <person name="Kasson M.T."/>
        </authorList>
    </citation>
    <scope>NUCLEOTIDE SEQUENCE</scope>
    <source>
        <strain evidence="1">ARSEF 14590</strain>
    </source>
</reference>
<sequence length="317" mass="35291">MEPNRIWHDPVVEIYSNLITPGVWCSADGYDLANRRWYCLKVKAEIKDDQWLLSTIAEQIRQYYAANREESPWNTIRTDAQGSPVTFGSKPDDTVDRLIRKSLYYGHKCADRLPMTDTGRIEFDVDVEVMEGEIQTRETLIHAMDQIPATQINSEIARRFCLVPILAVVIAEKKPWKAGTVAGILMPYAGKDLEIIARDGNTGMPLTLPQLLDLVRGVRELAKSGAKHGDIKYWNTVLQPKCQGSDHPAELTLIDAGSEAPEYGGDTRVLGMLLLWCLENAPALRRDKQVKALVVAAASALVDGNFDGALSCLATRR</sequence>
<name>A0AAJ0CRN9_9HYPO</name>